<proteinExistence type="predicted"/>
<feature type="region of interest" description="Disordered" evidence="1">
    <location>
        <begin position="29"/>
        <end position="49"/>
    </location>
</feature>
<sequence length="456" mass="47717">MSRKGCTAAPAITAAKLKIWGRYAPLSRHKAAPTRGTQIQETGKEKPGRGRVFHEASNQLLGLSFYLSFNATVDSAAFFGGVVGNRTGFAVANRVNTAGFHAVLLGQDLLDSVGTTLGQLLVVSVWADGVSVTFHGGGGLWVLLHEVSQVLDVAVAVWLDDRLVEVELDVQLNANDFGNSRAAISVNGNVGWGVRALVDVVANAVVVGVGAHFGNWSRSDFSLLRATAEVQTNTNGRTPLGVAVVDVVHGFYASTGEEHVGDVPLGASANVGEGGVVAAATSGLAQALVSETGGNVRTQSVAHGTEVVGSVELGLGTFDVFVEDFTTSVVGLVVAEVQGNVVGQEVAQANTRIGAVVLEVTFAVVVLLGNVAFDFHSALALSQNAERSSSDERANGQAQGVFQFHPLNPHLVIVKQSHHKQGGQLDGKSSRTRRFVRDICMPLSFIEAGKFLPKLV</sequence>
<gene>
    <name evidence="2" type="ORF">JV551A3_V1_850117</name>
</gene>
<evidence type="ECO:0000256" key="1">
    <source>
        <dbReference type="SAM" id="MobiDB-lite"/>
    </source>
</evidence>
<accession>A0AAQ1P8J4</accession>
<comment type="caution">
    <text evidence="2">The sequence shown here is derived from an EMBL/GenBank/DDBJ whole genome shotgun (WGS) entry which is preliminary data.</text>
</comment>
<organism evidence="2 3">
    <name type="scientific">Pseudomonas inefficax</name>
    <dbReference type="NCBI Taxonomy" id="2078786"/>
    <lineage>
        <taxon>Bacteria</taxon>
        <taxon>Pseudomonadati</taxon>
        <taxon>Pseudomonadota</taxon>
        <taxon>Gammaproteobacteria</taxon>
        <taxon>Pseudomonadales</taxon>
        <taxon>Pseudomonadaceae</taxon>
        <taxon>Pseudomonas</taxon>
    </lineage>
</organism>
<dbReference type="AlphaFoldDB" id="A0AAQ1P8J4"/>
<keyword evidence="3" id="KW-1185">Reference proteome</keyword>
<reference evidence="2 3" key="1">
    <citation type="submission" date="2018-02" db="EMBL/GenBank/DDBJ databases">
        <authorList>
            <person name="Dubost A."/>
        </authorList>
    </citation>
    <scope>NUCLEOTIDE SEQUENCE [LARGE SCALE GENOMIC DNA]</scope>
    <source>
        <strain evidence="3">JV551A3</strain>
    </source>
</reference>
<protein>
    <submittedName>
        <fullName evidence="2">Uncharacterized protein</fullName>
    </submittedName>
</protein>
<dbReference type="Proteomes" id="UP000294335">
    <property type="component" value="Unassembled WGS sequence"/>
</dbReference>
<name>A0AAQ1P8J4_9PSED</name>
<evidence type="ECO:0000313" key="3">
    <source>
        <dbReference type="Proteomes" id="UP000294335"/>
    </source>
</evidence>
<evidence type="ECO:0000313" key="2">
    <source>
        <dbReference type="EMBL" id="SPO60496.1"/>
    </source>
</evidence>
<dbReference type="EMBL" id="OPYN01000085">
    <property type="protein sequence ID" value="SPO60496.1"/>
    <property type="molecule type" value="Genomic_DNA"/>
</dbReference>